<evidence type="ECO:0000256" key="4">
    <source>
        <dbReference type="ARBA" id="ARBA00023163"/>
    </source>
</evidence>
<dbReference type="PROSITE" id="PS50931">
    <property type="entry name" value="HTH_LYSR"/>
    <property type="match status" value="1"/>
</dbReference>
<dbReference type="Pfam" id="PF03466">
    <property type="entry name" value="LysR_substrate"/>
    <property type="match status" value="1"/>
</dbReference>
<keyword evidence="3" id="KW-0238">DNA-binding</keyword>
<protein>
    <submittedName>
        <fullName evidence="6">LysR family transcriptional regulator</fullName>
    </submittedName>
</protein>
<dbReference type="InterPro" id="IPR036388">
    <property type="entry name" value="WH-like_DNA-bd_sf"/>
</dbReference>
<dbReference type="InterPro" id="IPR000847">
    <property type="entry name" value="LysR_HTH_N"/>
</dbReference>
<dbReference type="SUPFAM" id="SSF53850">
    <property type="entry name" value="Periplasmic binding protein-like II"/>
    <property type="match status" value="1"/>
</dbReference>
<comment type="similarity">
    <text evidence="1">Belongs to the LysR transcriptional regulatory family.</text>
</comment>
<evidence type="ECO:0000256" key="1">
    <source>
        <dbReference type="ARBA" id="ARBA00009437"/>
    </source>
</evidence>
<gene>
    <name evidence="6" type="ORF">LSO58_14520</name>
</gene>
<dbReference type="PRINTS" id="PR00039">
    <property type="entry name" value="HTHLYSR"/>
</dbReference>
<keyword evidence="2" id="KW-0805">Transcription regulation</keyword>
<organism evidence="6 7">
    <name type="scientific">Acinetobacter ursingii</name>
    <dbReference type="NCBI Taxonomy" id="108980"/>
    <lineage>
        <taxon>Bacteria</taxon>
        <taxon>Pseudomonadati</taxon>
        <taxon>Pseudomonadota</taxon>
        <taxon>Gammaproteobacteria</taxon>
        <taxon>Moraxellales</taxon>
        <taxon>Moraxellaceae</taxon>
        <taxon>Acinetobacter</taxon>
    </lineage>
</organism>
<evidence type="ECO:0000256" key="3">
    <source>
        <dbReference type="ARBA" id="ARBA00023125"/>
    </source>
</evidence>
<feature type="domain" description="HTH lysR-type" evidence="5">
    <location>
        <begin position="1"/>
        <end position="58"/>
    </location>
</feature>
<dbReference type="GO" id="GO:0003700">
    <property type="term" value="F:DNA-binding transcription factor activity"/>
    <property type="evidence" value="ECO:0007669"/>
    <property type="project" value="InterPro"/>
</dbReference>
<dbReference type="GO" id="GO:0000976">
    <property type="term" value="F:transcription cis-regulatory region binding"/>
    <property type="evidence" value="ECO:0007669"/>
    <property type="project" value="TreeGrafter"/>
</dbReference>
<evidence type="ECO:0000259" key="5">
    <source>
        <dbReference type="PROSITE" id="PS50931"/>
    </source>
</evidence>
<dbReference type="InterPro" id="IPR036390">
    <property type="entry name" value="WH_DNA-bd_sf"/>
</dbReference>
<dbReference type="RefSeq" id="WP_004991444.1">
    <property type="nucleotide sequence ID" value="NZ_BCMC01000001.1"/>
</dbReference>
<dbReference type="Gene3D" id="3.40.190.290">
    <property type="match status" value="1"/>
</dbReference>
<dbReference type="PANTHER" id="PTHR30126:SF81">
    <property type="entry name" value="HTH-TYPE TRANSCRIPTIONAL REGULATOR ILVY"/>
    <property type="match status" value="1"/>
</dbReference>
<name>A0AA46S7M8_9GAMM</name>
<dbReference type="AlphaFoldDB" id="A0AA46S7M8"/>
<reference evidence="6" key="1">
    <citation type="journal article" date="2022" name="J Glob Antimicrob Resist">
        <title>Comparative analysis of IMP-4- and OXA-58-containing plasmids of three carbapenemase-producing Acinetobacter ursingii strains in the Netherlands.</title>
        <authorList>
            <person name="Hendrickx A.P.A."/>
            <person name="Schade R.P."/>
            <person name="Landman F."/>
            <person name="Bosch T."/>
            <person name="Schouls L.M."/>
            <person name="van Dijk K."/>
        </authorList>
    </citation>
    <scope>NUCLEOTIDE SEQUENCE</scope>
    <source>
        <strain evidence="6">RIVM_C010761</strain>
    </source>
</reference>
<dbReference type="EMBL" id="CP089044">
    <property type="protein sequence ID" value="UYF75011.1"/>
    <property type="molecule type" value="Genomic_DNA"/>
</dbReference>
<dbReference type="PANTHER" id="PTHR30126">
    <property type="entry name" value="HTH-TYPE TRANSCRIPTIONAL REGULATOR"/>
    <property type="match status" value="1"/>
</dbReference>
<evidence type="ECO:0000256" key="2">
    <source>
        <dbReference type="ARBA" id="ARBA00023015"/>
    </source>
</evidence>
<dbReference type="SUPFAM" id="SSF46785">
    <property type="entry name" value="Winged helix' DNA-binding domain"/>
    <property type="match status" value="1"/>
</dbReference>
<dbReference type="CDD" id="cd05466">
    <property type="entry name" value="PBP2_LTTR_substrate"/>
    <property type="match status" value="1"/>
</dbReference>
<evidence type="ECO:0000313" key="6">
    <source>
        <dbReference type="EMBL" id="UYF75011.1"/>
    </source>
</evidence>
<accession>A0AA46S7M8</accession>
<keyword evidence="4" id="KW-0804">Transcription</keyword>
<sequence length="296" mass="33529">MNLAAFEAFVKVMETGSISLAAEQLFITQPAVTKRIHSLEEYFGVKLFESAGRGVQPTHAAHSLLPRVKNWLNELGDIHYTLSHEHDQVQGRLKIGTSHHIGLHHLPYYLKQYVQEFPNVKLDVHFVDSEQAHEQVLAGDLELAFLTLPPQGDERLSYMNVWTDPLVFVAAPFHPLAQQKNLTLEDLLNYPSLLPSAQTYTSQITLAEFEKHGLKPKITMSNNPLESIRMLVSIGLGWSVLPKTLVNQDLQQLDLNMELHRQLGMVWHPSRSQSKAAQALIHLVQCHLHNKSLRPM</sequence>
<dbReference type="Gene3D" id="1.10.10.10">
    <property type="entry name" value="Winged helix-like DNA-binding domain superfamily/Winged helix DNA-binding domain"/>
    <property type="match status" value="1"/>
</dbReference>
<dbReference type="Pfam" id="PF00126">
    <property type="entry name" value="HTH_1"/>
    <property type="match status" value="1"/>
</dbReference>
<dbReference type="InterPro" id="IPR005119">
    <property type="entry name" value="LysR_subst-bd"/>
</dbReference>
<dbReference type="Proteomes" id="UP001164081">
    <property type="component" value="Chromosome"/>
</dbReference>
<proteinExistence type="inferred from homology"/>
<evidence type="ECO:0000313" key="7">
    <source>
        <dbReference type="Proteomes" id="UP001164081"/>
    </source>
</evidence>